<evidence type="ECO:0000313" key="2">
    <source>
        <dbReference type="WBParaSite" id="PEQ_0000233001-mRNA-1"/>
    </source>
</evidence>
<evidence type="ECO:0000313" key="1">
    <source>
        <dbReference type="Proteomes" id="UP000887564"/>
    </source>
</evidence>
<organism evidence="1 2">
    <name type="scientific">Parascaris equorum</name>
    <name type="common">Equine roundworm</name>
    <dbReference type="NCBI Taxonomy" id="6256"/>
    <lineage>
        <taxon>Eukaryota</taxon>
        <taxon>Metazoa</taxon>
        <taxon>Ecdysozoa</taxon>
        <taxon>Nematoda</taxon>
        <taxon>Chromadorea</taxon>
        <taxon>Rhabditida</taxon>
        <taxon>Spirurina</taxon>
        <taxon>Ascaridomorpha</taxon>
        <taxon>Ascaridoidea</taxon>
        <taxon>Ascarididae</taxon>
        <taxon>Parascaris</taxon>
    </lineage>
</organism>
<keyword evidence="1" id="KW-1185">Reference proteome</keyword>
<dbReference type="WBParaSite" id="PEQ_0000233001-mRNA-1">
    <property type="protein sequence ID" value="PEQ_0000233001-mRNA-1"/>
    <property type="gene ID" value="PEQ_0000233001"/>
</dbReference>
<dbReference type="Proteomes" id="UP000887564">
    <property type="component" value="Unplaced"/>
</dbReference>
<proteinExistence type="predicted"/>
<dbReference type="AlphaFoldDB" id="A0A914RC76"/>
<reference evidence="2" key="1">
    <citation type="submission" date="2022-11" db="UniProtKB">
        <authorList>
            <consortium name="WormBaseParasite"/>
        </authorList>
    </citation>
    <scope>IDENTIFICATION</scope>
</reference>
<sequence length="153" mass="17462">MNFARGISAIWTSVFLILTAAFSLKIPFTKKQDDLKTGYTPVGARSLDELQTFRQYFDGLDPVLLFVVVTAKDGKSLNLLTHLNATVAIIDHIGKTFAVKVTTYKPEEMNGTQASNIKDLKMIILQFRAQKPKDWDEDDILQWERSVGEYYRR</sequence>
<accession>A0A914RC76</accession>
<protein>
    <submittedName>
        <fullName evidence="2">Uncharacterized protein</fullName>
    </submittedName>
</protein>
<name>A0A914RC76_PAREQ</name>